<dbReference type="EMBL" id="BLKS01000001">
    <property type="protein sequence ID" value="GFG52429.1"/>
    <property type="molecule type" value="Genomic_DNA"/>
</dbReference>
<name>A0A2A7N1B5_MYCAG</name>
<reference evidence="7 10" key="2">
    <citation type="journal article" date="2019" name="Emerg. Microbes Infect.">
        <title>Comprehensive subspecies identification of 175 nontuberculous mycobacteria species based on 7547 genomic profiles.</title>
        <authorList>
            <person name="Matsumoto Y."/>
            <person name="Kinjo T."/>
            <person name="Motooka D."/>
            <person name="Nabeya D."/>
            <person name="Jung N."/>
            <person name="Uechi K."/>
            <person name="Horii T."/>
            <person name="Iida T."/>
            <person name="Fujita J."/>
            <person name="Nakamura S."/>
        </authorList>
    </citation>
    <scope>NUCLEOTIDE SEQUENCE [LARGE SCALE GENOMIC DNA]</scope>
    <source>
        <strain evidence="7 10">JCM 6377</strain>
    </source>
</reference>
<dbReference type="GO" id="GO:0030246">
    <property type="term" value="F:carbohydrate binding"/>
    <property type="evidence" value="ECO:0007669"/>
    <property type="project" value="InterPro"/>
</dbReference>
<evidence type="ECO:0000259" key="6">
    <source>
        <dbReference type="Pfam" id="PF04545"/>
    </source>
</evidence>
<evidence type="ECO:0000313" key="8">
    <source>
        <dbReference type="EMBL" id="PEG37321.1"/>
    </source>
</evidence>
<dbReference type="Gene3D" id="3.40.50.1360">
    <property type="match status" value="1"/>
</dbReference>
<evidence type="ECO:0000259" key="5">
    <source>
        <dbReference type="Pfam" id="PF04198"/>
    </source>
</evidence>
<evidence type="ECO:0000256" key="1">
    <source>
        <dbReference type="ARBA" id="ARBA00010466"/>
    </source>
</evidence>
<feature type="domain" description="Sugar-binding" evidence="5">
    <location>
        <begin position="73"/>
        <end position="326"/>
    </location>
</feature>
<dbReference type="InterPro" id="IPR007324">
    <property type="entry name" value="Sugar-bd_dom_put"/>
</dbReference>
<dbReference type="SUPFAM" id="SSF100950">
    <property type="entry name" value="NagB/RpiA/CoA transferase-like"/>
    <property type="match status" value="1"/>
</dbReference>
<evidence type="ECO:0000313" key="9">
    <source>
        <dbReference type="Proteomes" id="UP000220914"/>
    </source>
</evidence>
<dbReference type="InterPro" id="IPR051054">
    <property type="entry name" value="SorC_transcr_regulators"/>
</dbReference>
<evidence type="ECO:0000313" key="10">
    <source>
        <dbReference type="Proteomes" id="UP000465302"/>
    </source>
</evidence>
<dbReference type="InterPro" id="IPR007630">
    <property type="entry name" value="RNA_pol_sigma70_r4"/>
</dbReference>
<dbReference type="RefSeq" id="WP_097941097.1">
    <property type="nucleotide sequence ID" value="NZ_BLKS01000001.1"/>
</dbReference>
<dbReference type="GO" id="GO:0006352">
    <property type="term" value="P:DNA-templated transcription initiation"/>
    <property type="evidence" value="ECO:0007669"/>
    <property type="project" value="InterPro"/>
</dbReference>
<dbReference type="Proteomes" id="UP000465302">
    <property type="component" value="Unassembled WGS sequence"/>
</dbReference>
<comment type="similarity">
    <text evidence="1">Belongs to the SorC transcriptional regulatory family.</text>
</comment>
<comment type="caution">
    <text evidence="8">The sequence shown here is derived from an EMBL/GenBank/DDBJ whole genome shotgun (WGS) entry which is preliminary data.</text>
</comment>
<keyword evidence="2" id="KW-0805">Transcription regulation</keyword>
<sequence length="336" mass="35324">MTVKGGRGSRRPPTDEQSRLMVKVARMYHEDGRKQAQIADELHITQARVSRLLRRAVDAGIVKTVVTSPAGVHTELEDELQRQYGLTEAVVVDAMSAEERDVAGDLGAAAAAYLESTLLGNESIGISSWSANLLATAARMRPTSTPVANEVVQLVGGVGDPGVQVEANRLLTTIASATGGTPIFVPAPGLIGSAEAKQSLMSDPVIARVSELWSKLTTAIVGIGALEPSPLLRQSGNVFSEEDQDTLRGLGAVGDVCYRFFDASGVLVESELDERVIGIAPDQLMAIPRRIGVAGGVRKLAALRGALLGGWVNVLVTDTAAARRLVETSVAELTDA</sequence>
<dbReference type="PANTHER" id="PTHR34294:SF1">
    <property type="entry name" value="TRANSCRIPTIONAL REGULATOR LSRR"/>
    <property type="match status" value="1"/>
</dbReference>
<dbReference type="Gene3D" id="1.10.10.60">
    <property type="entry name" value="Homeodomain-like"/>
    <property type="match status" value="1"/>
</dbReference>
<dbReference type="PANTHER" id="PTHR34294">
    <property type="entry name" value="TRANSCRIPTIONAL REGULATOR-RELATED"/>
    <property type="match status" value="1"/>
</dbReference>
<keyword evidence="9" id="KW-1185">Reference proteome</keyword>
<evidence type="ECO:0000313" key="7">
    <source>
        <dbReference type="EMBL" id="GFG52429.1"/>
    </source>
</evidence>
<protein>
    <submittedName>
        <fullName evidence="8">DNA-binding transcriptional regulator</fullName>
    </submittedName>
</protein>
<evidence type="ECO:0000256" key="3">
    <source>
        <dbReference type="ARBA" id="ARBA00023125"/>
    </source>
</evidence>
<evidence type="ECO:0000256" key="4">
    <source>
        <dbReference type="ARBA" id="ARBA00023163"/>
    </source>
</evidence>
<feature type="domain" description="RNA polymerase sigma-70 region 4" evidence="6">
    <location>
        <begin position="26"/>
        <end position="58"/>
    </location>
</feature>
<dbReference type="InterPro" id="IPR037171">
    <property type="entry name" value="NagB/RpiA_transferase-like"/>
</dbReference>
<dbReference type="Pfam" id="PF04198">
    <property type="entry name" value="Sugar-bind"/>
    <property type="match status" value="1"/>
</dbReference>
<dbReference type="GO" id="GO:0003700">
    <property type="term" value="F:DNA-binding transcription factor activity"/>
    <property type="evidence" value="ECO:0007669"/>
    <property type="project" value="InterPro"/>
</dbReference>
<reference evidence="7" key="3">
    <citation type="submission" date="2020-02" db="EMBL/GenBank/DDBJ databases">
        <authorList>
            <person name="Matsumoto Y."/>
            <person name="Motooka D."/>
            <person name="Nakamura S."/>
        </authorList>
    </citation>
    <scope>NUCLEOTIDE SEQUENCE</scope>
    <source>
        <strain evidence="7">JCM 6377</strain>
    </source>
</reference>
<keyword evidence="4" id="KW-0804">Transcription</keyword>
<dbReference type="Pfam" id="PF04545">
    <property type="entry name" value="Sigma70_r4"/>
    <property type="match status" value="1"/>
</dbReference>
<dbReference type="EMBL" id="PDCP01000027">
    <property type="protein sequence ID" value="PEG37321.1"/>
    <property type="molecule type" value="Genomic_DNA"/>
</dbReference>
<accession>A0A2A7N1B5</accession>
<dbReference type="Proteomes" id="UP000220914">
    <property type="component" value="Unassembled WGS sequence"/>
</dbReference>
<dbReference type="OrthoDB" id="186585at2"/>
<proteinExistence type="inferred from homology"/>
<evidence type="ECO:0000256" key="2">
    <source>
        <dbReference type="ARBA" id="ARBA00023015"/>
    </source>
</evidence>
<gene>
    <name evidence="8" type="ORF">CQY20_16165</name>
    <name evidence="7" type="ORF">MAGR_38700</name>
</gene>
<dbReference type="GO" id="GO:0003677">
    <property type="term" value="F:DNA binding"/>
    <property type="evidence" value="ECO:0007669"/>
    <property type="project" value="UniProtKB-KW"/>
</dbReference>
<keyword evidence="3 8" id="KW-0238">DNA-binding</keyword>
<reference evidence="8 9" key="1">
    <citation type="submission" date="2017-10" db="EMBL/GenBank/DDBJ databases">
        <title>The new phylogeny of genus Mycobacterium.</title>
        <authorList>
            <person name="Tortoli E."/>
            <person name="Trovato A."/>
            <person name="Cirillo D.M."/>
        </authorList>
    </citation>
    <scope>NUCLEOTIDE SEQUENCE [LARGE SCALE GENOMIC DNA]</scope>
    <source>
        <strain evidence="8 9">CCUG37673</strain>
    </source>
</reference>
<organism evidence="8 9">
    <name type="scientific">Mycolicibacterium agri</name>
    <name type="common">Mycobacterium agri</name>
    <dbReference type="NCBI Taxonomy" id="36811"/>
    <lineage>
        <taxon>Bacteria</taxon>
        <taxon>Bacillati</taxon>
        <taxon>Actinomycetota</taxon>
        <taxon>Actinomycetes</taxon>
        <taxon>Mycobacteriales</taxon>
        <taxon>Mycobacteriaceae</taxon>
        <taxon>Mycolicibacterium</taxon>
    </lineage>
</organism>
<dbReference type="AlphaFoldDB" id="A0A2A7N1B5"/>